<organism evidence="1 2">
    <name type="scientific">Papaver somniferum</name>
    <name type="common">Opium poppy</name>
    <dbReference type="NCBI Taxonomy" id="3469"/>
    <lineage>
        <taxon>Eukaryota</taxon>
        <taxon>Viridiplantae</taxon>
        <taxon>Streptophyta</taxon>
        <taxon>Embryophyta</taxon>
        <taxon>Tracheophyta</taxon>
        <taxon>Spermatophyta</taxon>
        <taxon>Magnoliopsida</taxon>
        <taxon>Ranunculales</taxon>
        <taxon>Papaveraceae</taxon>
        <taxon>Papaveroideae</taxon>
        <taxon>Papaver</taxon>
    </lineage>
</organism>
<name>A0A4Y7INU1_PAPSO</name>
<dbReference type="Proteomes" id="UP000316621">
    <property type="component" value="Chromosome 2"/>
</dbReference>
<evidence type="ECO:0000313" key="1">
    <source>
        <dbReference type="EMBL" id="RZC49158.1"/>
    </source>
</evidence>
<sequence length="19" mass="2202">MLNVLVQVLQFISPLFLNI</sequence>
<protein>
    <submittedName>
        <fullName evidence="1">Uncharacterized protein</fullName>
    </submittedName>
</protein>
<dbReference type="AlphaFoldDB" id="A0A4Y7INU1"/>
<accession>A0A4Y7INU1</accession>
<dbReference type="EMBL" id="CM010716">
    <property type="protein sequence ID" value="RZC49158.1"/>
    <property type="molecule type" value="Genomic_DNA"/>
</dbReference>
<reference evidence="1 2" key="1">
    <citation type="journal article" date="2018" name="Science">
        <title>The opium poppy genome and morphinan production.</title>
        <authorList>
            <person name="Guo L."/>
            <person name="Winzer T."/>
            <person name="Yang X."/>
            <person name="Li Y."/>
            <person name="Ning Z."/>
            <person name="He Z."/>
            <person name="Teodor R."/>
            <person name="Lu Y."/>
            <person name="Bowser T.A."/>
            <person name="Graham I.A."/>
            <person name="Ye K."/>
        </authorList>
    </citation>
    <scope>NUCLEOTIDE SEQUENCE [LARGE SCALE GENOMIC DNA]</scope>
    <source>
        <strain evidence="2">cv. HN1</strain>
        <tissue evidence="1">Leaves</tissue>
    </source>
</reference>
<keyword evidence="2" id="KW-1185">Reference proteome</keyword>
<proteinExistence type="predicted"/>
<evidence type="ECO:0000313" key="2">
    <source>
        <dbReference type="Proteomes" id="UP000316621"/>
    </source>
</evidence>
<gene>
    <name evidence="1" type="ORF">C5167_017586</name>
</gene>